<comment type="catalytic activity">
    <reaction evidence="1 6">
        <text>3'-dephospho-CoA + ATP = 2'-(5''-triphospho-alpha-D-ribosyl)-3'-dephospho-CoA + adenine</text>
        <dbReference type="Rhea" id="RHEA:15117"/>
        <dbReference type="ChEBI" id="CHEBI:16708"/>
        <dbReference type="ChEBI" id="CHEBI:30616"/>
        <dbReference type="ChEBI" id="CHEBI:57328"/>
        <dbReference type="ChEBI" id="CHEBI:61378"/>
        <dbReference type="EC" id="2.4.2.52"/>
    </reaction>
</comment>
<keyword evidence="4 6" id="KW-0547">Nucleotide-binding</keyword>
<dbReference type="PANTHER" id="PTHR30201">
    <property type="entry name" value="TRIPHOSPHORIBOSYL-DEPHOSPHO-COA SYNTHASE"/>
    <property type="match status" value="1"/>
</dbReference>
<feature type="region of interest" description="Disordered" evidence="7">
    <location>
        <begin position="245"/>
        <end position="271"/>
    </location>
</feature>
<evidence type="ECO:0000259" key="9">
    <source>
        <dbReference type="Pfam" id="PF20866"/>
    </source>
</evidence>
<dbReference type="InterPro" id="IPR017555">
    <property type="entry name" value="TriPribosyl-deP-CoA_syn"/>
</dbReference>
<evidence type="ECO:0000256" key="3">
    <source>
        <dbReference type="ARBA" id="ARBA00022695"/>
    </source>
</evidence>
<keyword evidence="5 6" id="KW-0067">ATP-binding</keyword>
<evidence type="ECO:0000259" key="8">
    <source>
        <dbReference type="Pfam" id="PF10620"/>
    </source>
</evidence>
<feature type="domain" description="Phosphoribosyl-dephospho-CoA transferase MdcG N-terminal" evidence="9">
    <location>
        <begin position="7"/>
        <end position="84"/>
    </location>
</feature>
<dbReference type="InterPro" id="IPR048903">
    <property type="entry name" value="MdcG_N"/>
</dbReference>
<evidence type="ECO:0000313" key="10">
    <source>
        <dbReference type="EMBL" id="CTP89872.1"/>
    </source>
</evidence>
<comment type="similarity">
    <text evidence="6">Belongs to the CitG/MdcB family.</text>
</comment>
<dbReference type="GO" id="GO:0005524">
    <property type="term" value="F:ATP binding"/>
    <property type="evidence" value="ECO:0007669"/>
    <property type="project" value="UniProtKB-KW"/>
</dbReference>
<evidence type="ECO:0000256" key="2">
    <source>
        <dbReference type="ARBA" id="ARBA00022679"/>
    </source>
</evidence>
<dbReference type="Proteomes" id="UP000041247">
    <property type="component" value="Unassembled WGS sequence"/>
</dbReference>
<dbReference type="AlphaFoldDB" id="A0A0K2ZXS5"/>
<keyword evidence="2 6" id="KW-0808">Transferase</keyword>
<proteinExistence type="inferred from homology"/>
<dbReference type="Pfam" id="PF20866">
    <property type="entry name" value="MdcG_N"/>
    <property type="match status" value="1"/>
</dbReference>
<accession>A0A0K2ZXS5</accession>
<dbReference type="GO" id="GO:0051191">
    <property type="term" value="P:prosthetic group biosynthetic process"/>
    <property type="evidence" value="ECO:0007669"/>
    <property type="project" value="TreeGrafter"/>
</dbReference>
<dbReference type="Gene3D" id="1.10.4200.10">
    <property type="entry name" value="Triphosphoribosyl-dephospho-CoA protein"/>
    <property type="match status" value="1"/>
</dbReference>
<dbReference type="GO" id="GO:0016779">
    <property type="term" value="F:nucleotidyltransferase activity"/>
    <property type="evidence" value="ECO:0007669"/>
    <property type="project" value="UniProtKB-KW"/>
</dbReference>
<feature type="domain" description="Phosphoribosyl-dephospho-CoA transferase MdcG C-terminal" evidence="8">
    <location>
        <begin position="98"/>
        <end position="208"/>
    </location>
</feature>
<organism evidence="10 11">
    <name type="scientific">Xanthomonas graminis pv. poae</name>
    <dbReference type="NCBI Taxonomy" id="227946"/>
    <lineage>
        <taxon>Bacteria</taxon>
        <taxon>Pseudomonadati</taxon>
        <taxon>Pseudomonadota</taxon>
        <taxon>Gammaproteobacteria</taxon>
        <taxon>Lysobacterales</taxon>
        <taxon>Lysobacteraceae</taxon>
        <taxon>Xanthomonas</taxon>
        <taxon>Xanthomonas translucens group</taxon>
        <taxon>Xanthomonas graminis</taxon>
    </lineage>
</organism>
<evidence type="ECO:0000313" key="11">
    <source>
        <dbReference type="Proteomes" id="UP000041247"/>
    </source>
</evidence>
<dbReference type="Pfam" id="PF10620">
    <property type="entry name" value="MdcG"/>
    <property type="match status" value="1"/>
</dbReference>
<dbReference type="Pfam" id="PF01874">
    <property type="entry name" value="CitG"/>
    <property type="match status" value="1"/>
</dbReference>
<evidence type="ECO:0000256" key="4">
    <source>
        <dbReference type="ARBA" id="ARBA00022741"/>
    </source>
</evidence>
<dbReference type="InterPro" id="IPR017557">
    <property type="entry name" value="Holo-ACP_synthase"/>
</dbReference>
<gene>
    <name evidence="6" type="primary">mdcB</name>
    <name evidence="10" type="ORF">XTPLMG728_2375</name>
</gene>
<evidence type="ECO:0000256" key="5">
    <source>
        <dbReference type="ARBA" id="ARBA00022840"/>
    </source>
</evidence>
<reference evidence="10 11" key="1">
    <citation type="submission" date="2015-07" db="EMBL/GenBank/DDBJ databases">
        <authorList>
            <person name="Noorani M."/>
        </authorList>
    </citation>
    <scope>NUCLEOTIDE SEQUENCE [LARGE SCALE GENOMIC DNA]</scope>
    <source>
        <strain evidence="10">LMG728</strain>
    </source>
</reference>
<name>A0A0K2ZXS5_9XANT</name>
<sequence>MHEPLARHDLVWLAADAPWQARTPGAQARLRDWFAAGHPAIVARGDRRDVAPLLRLGVPLPPAEGKQRLSLSVERDAVRRQRAPLTLDEVCAQVPALHDWQVPLRELQAVAATHGLIPRVFGAFAWQALTGLRYVQAGSDIDLLWPVPSPAQAPALLADLARWEQRHGCRADGEVLLPDGDAVSWRELAGDSAQLLVKALRDCRLQPRTELLQAWGGVMDLQALRSTEDGCFLQAPTAVDASAPQAVGAEAPPTVAPAGSQAPAGAASTATNAASNLPASAAVGTEVPPTVQLAGHPRVPAGHSRIPVGAASAATNEAAIFTASEAVPTEAPSTVHFVGHPQAASAAANVPNAAAMPHRLGRLAVASLHAELACAPKPGLVTPFDRGSHDDMDASTFLRSLFALRGYFIAIAAAGMADAPFATLRQRGIEAERAMLRATGGVNTHRGAIFSLGLLVAAAARLRRQQHAMPDGVAVCNAVGHWHDALLDAPLDPHSHGQRMRRRHGVAGVREQAAAGFPLLREVALPTLRRALRAGVAYDAAMAQTLLQLIAHTDDLNLLQRGGRDGLRFAQRSARGFLEAGGVAQPDWRQQLAHLGEAFVARRLSPGGSADLLACACFLQRQEAA</sequence>
<keyword evidence="3" id="KW-0548">Nucleotidyltransferase</keyword>
<dbReference type="EC" id="2.4.2.52" evidence="6"/>
<dbReference type="HAMAP" id="MF_01883">
    <property type="entry name" value="MdcB"/>
    <property type="match status" value="1"/>
</dbReference>
<dbReference type="PANTHER" id="PTHR30201:SF2">
    <property type="entry name" value="2-(5''-TRIPHOSPHORIBOSYL)-3'-DEPHOSPHOCOENZYME-A SYNTHASE"/>
    <property type="match status" value="1"/>
</dbReference>
<dbReference type="EMBL" id="CXOK01000074">
    <property type="protein sequence ID" value="CTP89872.1"/>
    <property type="molecule type" value="Genomic_DNA"/>
</dbReference>
<dbReference type="NCBIfam" id="TIGR03135">
    <property type="entry name" value="malonate_mdcG"/>
    <property type="match status" value="1"/>
</dbReference>
<feature type="compositionally biased region" description="Low complexity" evidence="7">
    <location>
        <begin position="256"/>
        <end position="271"/>
    </location>
</feature>
<dbReference type="InterPro" id="IPR049180">
    <property type="entry name" value="MdcG_C"/>
</dbReference>
<dbReference type="NCBIfam" id="TIGR03132">
    <property type="entry name" value="malonate_mdcB"/>
    <property type="match status" value="1"/>
</dbReference>
<comment type="function">
    <text evidence="6">Involved in the formation of 2-(5''-phosphoribosyl)-3'-dephosphocoenzyme-A, the prosthetic group of the acyl-carrier protein of the malonate decarboxylase.</text>
</comment>
<dbReference type="GO" id="GO:0046917">
    <property type="term" value="F:triphosphoribosyl-dephospho-CoA synthase activity"/>
    <property type="evidence" value="ECO:0007669"/>
    <property type="project" value="UniProtKB-UniRule"/>
</dbReference>
<evidence type="ECO:0000256" key="1">
    <source>
        <dbReference type="ARBA" id="ARBA00001210"/>
    </source>
</evidence>
<evidence type="ECO:0000256" key="6">
    <source>
        <dbReference type="HAMAP-Rule" id="MF_01883"/>
    </source>
</evidence>
<dbReference type="InterPro" id="IPR002736">
    <property type="entry name" value="CitG"/>
</dbReference>
<evidence type="ECO:0000256" key="7">
    <source>
        <dbReference type="SAM" id="MobiDB-lite"/>
    </source>
</evidence>
<protein>
    <recommendedName>
        <fullName evidence="6">Probable 2-(5''-triphosphoribosyl)-3'-dephosphocoenzyme-A synthase</fullName>
        <shortName evidence="6">2-(5''-triphosphoribosyl)-3'-dephospho-CoA synthase</shortName>
        <ecNumber evidence="6">2.4.2.52</ecNumber>
    </recommendedName>
</protein>